<evidence type="ECO:0000259" key="1">
    <source>
        <dbReference type="PROSITE" id="PS51704"/>
    </source>
</evidence>
<dbReference type="RefSeq" id="WP_252083219.1">
    <property type="nucleotide sequence ID" value="NZ_CP092418.1"/>
</dbReference>
<accession>A0ABY4VCB0</accession>
<protein>
    <submittedName>
        <fullName evidence="2">Glycerophosphodiester phosphodiesterase</fullName>
    </submittedName>
</protein>
<dbReference type="Gene3D" id="3.20.20.190">
    <property type="entry name" value="Phosphatidylinositol (PI) phosphodiesterase"/>
    <property type="match status" value="1"/>
</dbReference>
<organism evidence="2 3">
    <name type="scientific">Microbulbifer variabilis</name>
    <dbReference type="NCBI Taxonomy" id="266805"/>
    <lineage>
        <taxon>Bacteria</taxon>
        <taxon>Pseudomonadati</taxon>
        <taxon>Pseudomonadota</taxon>
        <taxon>Gammaproteobacteria</taxon>
        <taxon>Cellvibrionales</taxon>
        <taxon>Microbulbiferaceae</taxon>
        <taxon>Microbulbifer</taxon>
    </lineage>
</organism>
<dbReference type="Proteomes" id="UP001055658">
    <property type="component" value="Chromosome"/>
</dbReference>
<evidence type="ECO:0000313" key="2">
    <source>
        <dbReference type="EMBL" id="USD20813.1"/>
    </source>
</evidence>
<dbReference type="EMBL" id="CP092418">
    <property type="protein sequence ID" value="USD20813.1"/>
    <property type="molecule type" value="Genomic_DNA"/>
</dbReference>
<keyword evidence="3" id="KW-1185">Reference proteome</keyword>
<proteinExistence type="predicted"/>
<dbReference type="InterPro" id="IPR030395">
    <property type="entry name" value="GP_PDE_dom"/>
</dbReference>
<dbReference type="PANTHER" id="PTHR46211">
    <property type="entry name" value="GLYCEROPHOSPHORYL DIESTER PHOSPHODIESTERASE"/>
    <property type="match status" value="1"/>
</dbReference>
<dbReference type="PROSITE" id="PS50007">
    <property type="entry name" value="PIPLC_X_DOMAIN"/>
    <property type="match status" value="1"/>
</dbReference>
<dbReference type="InterPro" id="IPR017946">
    <property type="entry name" value="PLC-like_Pdiesterase_TIM-brl"/>
</dbReference>
<evidence type="ECO:0000313" key="3">
    <source>
        <dbReference type="Proteomes" id="UP001055658"/>
    </source>
</evidence>
<name>A0ABY4VCB0_9GAMM</name>
<sequence length="267" mass="30164">MVIAHGNDCGNGLFPGNTQEFLQNMVMQGVDAIEIDVWLSADGHLVLRHDPDLEDSTNGSGFIEDFTLAQLRNLNAAYHWSRDQESYPYRHKPLKIITLEETLKIVGKTPLILDIKSKQLRAARQLSALLEHTGKNCQVIVSSFNHKVLLEFRRLSPETATGSTSWEATLLFFAQLLRAESLLAPRYQTMQLPMQFWGLNVVSRGTMRAARKLNLHVSVWTVNGRADLQRYIDMGVNGIVTDRPDILMSMLPSREPKVEPKLLERAS</sequence>
<dbReference type="PANTHER" id="PTHR46211:SF14">
    <property type="entry name" value="GLYCEROPHOSPHODIESTER PHOSPHODIESTERASE"/>
    <property type="match status" value="1"/>
</dbReference>
<dbReference type="SUPFAM" id="SSF51695">
    <property type="entry name" value="PLC-like phosphodiesterases"/>
    <property type="match status" value="1"/>
</dbReference>
<feature type="domain" description="GP-PDE" evidence="1">
    <location>
        <begin position="1"/>
        <end position="251"/>
    </location>
</feature>
<dbReference type="CDD" id="cd08561">
    <property type="entry name" value="GDPD_cytoplasmic_ScUgpQ2_like"/>
    <property type="match status" value="1"/>
</dbReference>
<reference evidence="2" key="1">
    <citation type="submission" date="2022-02" db="EMBL/GenBank/DDBJ databases">
        <title>Coral-associated bacteria.</title>
        <authorList>
            <person name="Tang K."/>
            <person name="Wang X."/>
        </authorList>
    </citation>
    <scope>NUCLEOTIDE SEQUENCE</scope>
    <source>
        <strain evidence="2">SCSIO 43006</strain>
    </source>
</reference>
<gene>
    <name evidence="2" type="ORF">MJO52_17370</name>
</gene>
<dbReference type="Pfam" id="PF03009">
    <property type="entry name" value="GDPD"/>
    <property type="match status" value="1"/>
</dbReference>
<dbReference type="PROSITE" id="PS51704">
    <property type="entry name" value="GP_PDE"/>
    <property type="match status" value="1"/>
</dbReference>